<dbReference type="EMBL" id="KF900980">
    <property type="protein sequence ID" value="AIF13688.1"/>
    <property type="molecule type" value="Genomic_DNA"/>
</dbReference>
<sequence>MITSSLPSIAADHLEPGQGIFADNGLTNIVDSHGSKYQIYLQAVIRNGDGQLISVAESIENGAYIPHKITEHVFDTLMGKKEIIIIDNIKYEKVQYTFTPTLEYRFVSLYPIFTEITFTFEKTADDVAKIYSTNKDYSFWKIHFCAVFKGHGFECIPIFQAMVPTMTLEPHDVVTQHWTILREIN</sequence>
<name>A0A075HIJ1_9ARCH</name>
<dbReference type="AlphaFoldDB" id="A0A075HIJ1"/>
<reference evidence="1" key="1">
    <citation type="journal article" date="2014" name="Genome Biol. Evol.">
        <title>Pangenome evidence for extensive interdomain horizontal transfer affecting lineage core and shell genes in uncultured planktonic thaumarchaeota and euryarchaeota.</title>
        <authorList>
            <person name="Deschamps P."/>
            <person name="Zivanovic Y."/>
            <person name="Moreira D."/>
            <person name="Rodriguez-Valera F."/>
            <person name="Lopez-Garcia P."/>
        </authorList>
    </citation>
    <scope>NUCLEOTIDE SEQUENCE</scope>
</reference>
<protein>
    <submittedName>
        <fullName evidence="1">Uncharacterized protein</fullName>
    </submittedName>
</protein>
<accession>A0A075HIJ1</accession>
<proteinExistence type="predicted"/>
<organism evidence="1">
    <name type="scientific">uncultured marine thaumarchaeote KM3_63_D09</name>
    <dbReference type="NCBI Taxonomy" id="1456219"/>
    <lineage>
        <taxon>Archaea</taxon>
        <taxon>Nitrososphaerota</taxon>
        <taxon>environmental samples</taxon>
    </lineage>
</organism>
<evidence type="ECO:0000313" key="1">
    <source>
        <dbReference type="EMBL" id="AIF13688.1"/>
    </source>
</evidence>